<comment type="caution">
    <text evidence="2">The sequence shown here is derived from an EMBL/GenBank/DDBJ whole genome shotgun (WGS) entry which is preliminary data.</text>
</comment>
<keyword evidence="1" id="KW-0472">Membrane</keyword>
<dbReference type="Proteomes" id="UP000554482">
    <property type="component" value="Unassembled WGS sequence"/>
</dbReference>
<protein>
    <submittedName>
        <fullName evidence="2">Uncharacterized protein</fullName>
    </submittedName>
</protein>
<dbReference type="EMBL" id="JABWDY010031776">
    <property type="protein sequence ID" value="KAF5184683.1"/>
    <property type="molecule type" value="Genomic_DNA"/>
</dbReference>
<gene>
    <name evidence="2" type="ORF">FRX31_025730</name>
</gene>
<keyword evidence="3" id="KW-1185">Reference proteome</keyword>
<sequence>MTPLVQGRVDLRPRIRSWVGEYRARGINELKSKPNMARHQIEIRSFGGLGEVLSFCRTLEMFVLCSLFFVLEFVFVLDIIEFFTLGTDVGDSLLDIFRFLWIHRRVWVVDVTIPIL</sequence>
<name>A0A7J6VID3_THATH</name>
<evidence type="ECO:0000313" key="3">
    <source>
        <dbReference type="Proteomes" id="UP000554482"/>
    </source>
</evidence>
<keyword evidence="1" id="KW-1133">Transmembrane helix</keyword>
<proteinExistence type="predicted"/>
<reference evidence="2 3" key="1">
    <citation type="submission" date="2020-06" db="EMBL/GenBank/DDBJ databases">
        <title>Transcriptomic and genomic resources for Thalictrum thalictroides and T. hernandezii: Facilitating candidate gene discovery in an emerging model plant lineage.</title>
        <authorList>
            <person name="Arias T."/>
            <person name="Riano-Pachon D.M."/>
            <person name="Di Stilio V.S."/>
        </authorList>
    </citation>
    <scope>NUCLEOTIDE SEQUENCE [LARGE SCALE GENOMIC DNA]</scope>
    <source>
        <strain evidence="3">cv. WT478/WT964</strain>
        <tissue evidence="2">Leaves</tissue>
    </source>
</reference>
<dbReference type="AlphaFoldDB" id="A0A7J6VID3"/>
<feature type="transmembrane region" description="Helical" evidence="1">
    <location>
        <begin position="61"/>
        <end position="85"/>
    </location>
</feature>
<evidence type="ECO:0000313" key="2">
    <source>
        <dbReference type="EMBL" id="KAF5184683.1"/>
    </source>
</evidence>
<organism evidence="2 3">
    <name type="scientific">Thalictrum thalictroides</name>
    <name type="common">Rue-anemone</name>
    <name type="synonym">Anemone thalictroides</name>
    <dbReference type="NCBI Taxonomy" id="46969"/>
    <lineage>
        <taxon>Eukaryota</taxon>
        <taxon>Viridiplantae</taxon>
        <taxon>Streptophyta</taxon>
        <taxon>Embryophyta</taxon>
        <taxon>Tracheophyta</taxon>
        <taxon>Spermatophyta</taxon>
        <taxon>Magnoliopsida</taxon>
        <taxon>Ranunculales</taxon>
        <taxon>Ranunculaceae</taxon>
        <taxon>Thalictroideae</taxon>
        <taxon>Thalictrum</taxon>
    </lineage>
</organism>
<keyword evidence="1" id="KW-0812">Transmembrane</keyword>
<accession>A0A7J6VID3</accession>
<evidence type="ECO:0000256" key="1">
    <source>
        <dbReference type="SAM" id="Phobius"/>
    </source>
</evidence>